<evidence type="ECO:0000259" key="2">
    <source>
        <dbReference type="Pfam" id="PF00296"/>
    </source>
</evidence>
<dbReference type="InterPro" id="IPR019949">
    <property type="entry name" value="CmoO-like"/>
</dbReference>
<evidence type="ECO:0000313" key="4">
    <source>
        <dbReference type="Proteomes" id="UP000270649"/>
    </source>
</evidence>
<dbReference type="GO" id="GO:0005829">
    <property type="term" value="C:cytosol"/>
    <property type="evidence" value="ECO:0007669"/>
    <property type="project" value="TreeGrafter"/>
</dbReference>
<dbReference type="Proteomes" id="UP000270649">
    <property type="component" value="Unassembled WGS sequence"/>
</dbReference>
<protein>
    <submittedName>
        <fullName evidence="3">LLM class flavin-dependent oxidoreductase</fullName>
    </submittedName>
</protein>
<name>A0A3M0GDL9_9CORY</name>
<dbReference type="SUPFAM" id="SSF51679">
    <property type="entry name" value="Bacterial luciferase-like"/>
    <property type="match status" value="1"/>
</dbReference>
<accession>A0A3M0GDL9</accession>
<dbReference type="Pfam" id="PF00296">
    <property type="entry name" value="Bac_luciferase"/>
    <property type="match status" value="1"/>
</dbReference>
<feature type="domain" description="Luciferase-like" evidence="2">
    <location>
        <begin position="20"/>
        <end position="297"/>
    </location>
</feature>
<evidence type="ECO:0000256" key="1">
    <source>
        <dbReference type="ARBA" id="ARBA00007789"/>
    </source>
</evidence>
<proteinExistence type="predicted"/>
<reference evidence="3 4" key="1">
    <citation type="submission" date="2018-10" db="EMBL/GenBank/DDBJ databases">
        <title>Corynebacterium macginleyi genome sequencing and assembly of the type strain and two clinical samples.</title>
        <authorList>
            <person name="Bernier A.-M."/>
            <person name="Bernard K."/>
        </authorList>
    </citation>
    <scope>NUCLEOTIDE SEQUENCE [LARGE SCALE GENOMIC DNA]</scope>
    <source>
        <strain evidence="3 4">NML 120205</strain>
    </source>
</reference>
<dbReference type="FunFam" id="3.20.20.30:FF:000002">
    <property type="entry name" value="LLM class flavin-dependent oxidoreductase"/>
    <property type="match status" value="1"/>
</dbReference>
<dbReference type="InterPro" id="IPR050766">
    <property type="entry name" value="Bact_Lucif_Oxidored"/>
</dbReference>
<comment type="caution">
    <text evidence="3">The sequence shown here is derived from an EMBL/GenBank/DDBJ whole genome shotgun (WGS) entry which is preliminary data.</text>
</comment>
<dbReference type="PANTHER" id="PTHR30137:SF6">
    <property type="entry name" value="LUCIFERASE-LIKE MONOOXYGENASE"/>
    <property type="match status" value="1"/>
</dbReference>
<dbReference type="InterPro" id="IPR011251">
    <property type="entry name" value="Luciferase-like_dom"/>
</dbReference>
<sequence length="339" mass="37558">MTYHAPLSVLDFCTIYDGETPAQSINRSVELAQEAEKLGYSRMWYTEHHNMKSIMSSAPAVLIAHIGAKTQRIRLGSGGVMLPNHSPYVIAEQFGTLEEMYPDRIDLGVGRAPGTDMNTLGRALRRDGQSAERFPEDVQELKAYLEGKSYIPGVSAVPGANTNVPIYILGSSMFGASLAAKLGQPYAFASHFAPQHLEEATTYYRENFQPSERFTKPYVIAGVNVTAADTMHEAEAEYERVCFNRVKAFAGRGKFLTDEQVEQIIASYQGQQILDMLRYSAVGTTQEVTAYLEKFQEHAKADELMISLQSSSHENVIQNMRVLAKGWQLDSANVAGTPR</sequence>
<dbReference type="EMBL" id="REGC01000003">
    <property type="protein sequence ID" value="RMB62985.1"/>
    <property type="molecule type" value="Genomic_DNA"/>
</dbReference>
<dbReference type="InterPro" id="IPR036661">
    <property type="entry name" value="Luciferase-like_sf"/>
</dbReference>
<dbReference type="AlphaFoldDB" id="A0A3M0GDL9"/>
<organism evidence="3 4">
    <name type="scientific">Corynebacterium macginleyi</name>
    <dbReference type="NCBI Taxonomy" id="38290"/>
    <lineage>
        <taxon>Bacteria</taxon>
        <taxon>Bacillati</taxon>
        <taxon>Actinomycetota</taxon>
        <taxon>Actinomycetes</taxon>
        <taxon>Mycobacteriales</taxon>
        <taxon>Corynebacteriaceae</taxon>
        <taxon>Corynebacterium</taxon>
    </lineage>
</organism>
<evidence type="ECO:0000313" key="3">
    <source>
        <dbReference type="EMBL" id="RMB62985.1"/>
    </source>
</evidence>
<dbReference type="PANTHER" id="PTHR30137">
    <property type="entry name" value="LUCIFERASE-LIKE MONOOXYGENASE"/>
    <property type="match status" value="1"/>
</dbReference>
<dbReference type="GO" id="GO:0016705">
    <property type="term" value="F:oxidoreductase activity, acting on paired donors, with incorporation or reduction of molecular oxygen"/>
    <property type="evidence" value="ECO:0007669"/>
    <property type="project" value="InterPro"/>
</dbReference>
<dbReference type="Gene3D" id="3.20.20.30">
    <property type="entry name" value="Luciferase-like domain"/>
    <property type="match status" value="1"/>
</dbReference>
<dbReference type="RefSeq" id="WP_121927493.1">
    <property type="nucleotide sequence ID" value="NZ_JAACCH010000052.1"/>
</dbReference>
<comment type="similarity">
    <text evidence="1">To bacterial alkanal monooxygenase alpha and beta chains.</text>
</comment>
<dbReference type="NCBIfam" id="TIGR03558">
    <property type="entry name" value="oxido_grp_1"/>
    <property type="match status" value="1"/>
</dbReference>
<gene>
    <name evidence="3" type="ORF">D9543_03025</name>
</gene>